<comment type="caution">
    <text evidence="9">The sequence shown here is derived from an EMBL/GenBank/DDBJ whole genome shotgun (WGS) entry which is preliminary data.</text>
</comment>
<evidence type="ECO:0000256" key="3">
    <source>
        <dbReference type="ARBA" id="ARBA00022677"/>
    </source>
</evidence>
<reference evidence="9 10" key="1">
    <citation type="journal article" date="2018" name="PLoS Genet.">
        <title>Population sequencing reveals clonal diversity and ancestral inbreeding in the grapevine cultivar Chardonnay.</title>
        <authorList>
            <person name="Roach M.J."/>
            <person name="Johnson D.L."/>
            <person name="Bohlmann J."/>
            <person name="van Vuuren H.J."/>
            <person name="Jones S.J."/>
            <person name="Pretorius I.S."/>
            <person name="Schmidt S.A."/>
            <person name="Borneman A.R."/>
        </authorList>
    </citation>
    <scope>NUCLEOTIDE SEQUENCE [LARGE SCALE GENOMIC DNA]</scope>
    <source>
        <strain evidence="10">cv. Chardonnay</strain>
        <tissue evidence="9">Leaf</tissue>
    </source>
</reference>
<sequence length="184" mass="19736">MQTTCHHLRQHLSPLFLSPSSLYLPPLHRSPSPNPFLSVSVQITMAERDEQKGPSASKILAVIALLPLGGTLLFLSGLTFVGSMVGLAVATPLFLLFSPVLVPAAIGIGLAVTGFLSSGALGVTALSSLSWFLNYLRQLAAGMPDYFQRVTDKLGRETKEMGQELQSQAHEGWGKPTKRIQIGL</sequence>
<keyword evidence="3 7" id="KW-0551">Lipid droplet</keyword>
<gene>
    <name evidence="9" type="primary">OLEO_0</name>
    <name evidence="9" type="ORF">CK203_067376</name>
</gene>
<dbReference type="PROSITE" id="PS00811">
    <property type="entry name" value="OLEOSINS"/>
    <property type="match status" value="1"/>
</dbReference>
<keyword evidence="6 8" id="KW-0472">Membrane</keyword>
<evidence type="ECO:0000256" key="8">
    <source>
        <dbReference type="SAM" id="Phobius"/>
    </source>
</evidence>
<evidence type="ECO:0000256" key="5">
    <source>
        <dbReference type="ARBA" id="ARBA00022989"/>
    </source>
</evidence>
<feature type="transmembrane region" description="Helical" evidence="8">
    <location>
        <begin position="59"/>
        <end position="81"/>
    </location>
</feature>
<feature type="transmembrane region" description="Helical" evidence="8">
    <location>
        <begin position="93"/>
        <end position="112"/>
    </location>
</feature>
<dbReference type="EMBL" id="QGNW01001302">
    <property type="protein sequence ID" value="RVW46579.1"/>
    <property type="molecule type" value="Genomic_DNA"/>
</dbReference>
<comment type="subcellular location">
    <subcellularLocation>
        <location evidence="7">Lipid droplet</location>
    </subcellularLocation>
    <subcellularLocation>
        <location evidence="7">Membrane</location>
        <topology evidence="7">Multi-pass membrane protein</topology>
    </subcellularLocation>
</comment>
<dbReference type="GO" id="GO:0012511">
    <property type="term" value="C:monolayer-surrounded lipid storage body"/>
    <property type="evidence" value="ECO:0007669"/>
    <property type="project" value="InterPro"/>
</dbReference>
<evidence type="ECO:0000256" key="1">
    <source>
        <dbReference type="ARBA" id="ARBA00002582"/>
    </source>
</evidence>
<keyword evidence="5 8" id="KW-1133">Transmembrane helix</keyword>
<dbReference type="Proteomes" id="UP000288805">
    <property type="component" value="Unassembled WGS sequence"/>
</dbReference>
<evidence type="ECO:0000313" key="9">
    <source>
        <dbReference type="EMBL" id="RVW46579.1"/>
    </source>
</evidence>
<dbReference type="GO" id="GO:0048608">
    <property type="term" value="P:reproductive structure development"/>
    <property type="evidence" value="ECO:0007669"/>
    <property type="project" value="UniProtKB-ARBA"/>
</dbReference>
<name>A0A438EFU1_VITVI</name>
<keyword evidence="4 8" id="KW-0812">Transmembrane</keyword>
<dbReference type="AlphaFoldDB" id="A0A438EFU1"/>
<protein>
    <recommendedName>
        <fullName evidence="7">Oleosin</fullName>
    </recommendedName>
</protein>
<evidence type="ECO:0000313" key="10">
    <source>
        <dbReference type="Proteomes" id="UP000288805"/>
    </source>
</evidence>
<evidence type="ECO:0000256" key="4">
    <source>
        <dbReference type="ARBA" id="ARBA00022692"/>
    </source>
</evidence>
<dbReference type="PANTHER" id="PTHR33203">
    <property type="entry name" value="OLEOSIN"/>
    <property type="match status" value="1"/>
</dbReference>
<proteinExistence type="inferred from homology"/>
<organism evidence="9 10">
    <name type="scientific">Vitis vinifera</name>
    <name type="common">Grape</name>
    <dbReference type="NCBI Taxonomy" id="29760"/>
    <lineage>
        <taxon>Eukaryota</taxon>
        <taxon>Viridiplantae</taxon>
        <taxon>Streptophyta</taxon>
        <taxon>Embryophyta</taxon>
        <taxon>Tracheophyta</taxon>
        <taxon>Spermatophyta</taxon>
        <taxon>Magnoliopsida</taxon>
        <taxon>eudicotyledons</taxon>
        <taxon>Gunneridae</taxon>
        <taxon>Pentapetalae</taxon>
        <taxon>rosids</taxon>
        <taxon>Vitales</taxon>
        <taxon>Vitaceae</taxon>
        <taxon>Viteae</taxon>
        <taxon>Vitis</taxon>
    </lineage>
</organism>
<dbReference type="Pfam" id="PF01277">
    <property type="entry name" value="Oleosin"/>
    <property type="match status" value="1"/>
</dbReference>
<evidence type="ECO:0000256" key="2">
    <source>
        <dbReference type="ARBA" id="ARBA00010858"/>
    </source>
</evidence>
<evidence type="ECO:0000256" key="7">
    <source>
        <dbReference type="RuleBase" id="RU000540"/>
    </source>
</evidence>
<evidence type="ECO:0000256" key="6">
    <source>
        <dbReference type="ARBA" id="ARBA00023136"/>
    </source>
</evidence>
<dbReference type="PANTHER" id="PTHR33203:SF44">
    <property type="entry name" value="OLEOSIN 20.3 KDA"/>
    <property type="match status" value="1"/>
</dbReference>
<dbReference type="GO" id="GO:0009791">
    <property type="term" value="P:post-embryonic development"/>
    <property type="evidence" value="ECO:0007669"/>
    <property type="project" value="UniProtKB-ARBA"/>
</dbReference>
<accession>A0A438EFU1</accession>
<dbReference type="InterPro" id="IPR000136">
    <property type="entry name" value="Oleosin"/>
</dbReference>
<comment type="similarity">
    <text evidence="2 7">Belongs to the oleosin family.</text>
</comment>
<comment type="function">
    <text evidence="1">May have a structural role to stabilize the lipid body during desiccation of the seed by preventing coalescence of the oil. Probably interacts with both lipid and phospholipid moieties of lipid bodies. May also provide recognition signals for specific lipase anchorage in lipolysis during seedling growth.</text>
</comment>
<dbReference type="GO" id="GO:0016020">
    <property type="term" value="C:membrane"/>
    <property type="evidence" value="ECO:0007669"/>
    <property type="project" value="UniProtKB-SubCell"/>
</dbReference>